<dbReference type="EMBL" id="KI925458">
    <property type="protein sequence ID" value="ETW81422.1"/>
    <property type="molecule type" value="Genomic_DNA"/>
</dbReference>
<feature type="transmembrane region" description="Helical" evidence="2">
    <location>
        <begin position="181"/>
        <end position="199"/>
    </location>
</feature>
<accession>W4K6G7</accession>
<dbReference type="eggNOG" id="ENOG502QVJI">
    <property type="taxonomic scope" value="Eukaryota"/>
</dbReference>
<dbReference type="InParanoid" id="W4K6G7"/>
<keyword evidence="2" id="KW-0472">Membrane</keyword>
<protein>
    <submittedName>
        <fullName evidence="3">Uncharacterized protein</fullName>
    </submittedName>
</protein>
<dbReference type="GeneID" id="20668777"/>
<dbReference type="OrthoDB" id="3357304at2759"/>
<dbReference type="HOGENOM" id="CLU_016579_1_1_1"/>
<feature type="transmembrane region" description="Helical" evidence="2">
    <location>
        <begin position="211"/>
        <end position="234"/>
    </location>
</feature>
<feature type="transmembrane region" description="Helical" evidence="2">
    <location>
        <begin position="254"/>
        <end position="274"/>
    </location>
</feature>
<keyword evidence="2" id="KW-1133">Transmembrane helix</keyword>
<keyword evidence="4" id="KW-1185">Reference proteome</keyword>
<feature type="transmembrane region" description="Helical" evidence="2">
    <location>
        <begin position="108"/>
        <end position="130"/>
    </location>
</feature>
<evidence type="ECO:0000313" key="3">
    <source>
        <dbReference type="EMBL" id="ETW81422.1"/>
    </source>
</evidence>
<dbReference type="AlphaFoldDB" id="W4K6G7"/>
<dbReference type="KEGG" id="hir:HETIRDRAFT_237386"/>
<feature type="transmembrane region" description="Helical" evidence="2">
    <location>
        <begin position="50"/>
        <end position="76"/>
    </location>
</feature>
<organism evidence="3 4">
    <name type="scientific">Heterobasidion irregulare (strain TC 32-1)</name>
    <dbReference type="NCBI Taxonomy" id="747525"/>
    <lineage>
        <taxon>Eukaryota</taxon>
        <taxon>Fungi</taxon>
        <taxon>Dikarya</taxon>
        <taxon>Basidiomycota</taxon>
        <taxon>Agaricomycotina</taxon>
        <taxon>Agaricomycetes</taxon>
        <taxon>Russulales</taxon>
        <taxon>Bondarzewiaceae</taxon>
        <taxon>Heterobasidion</taxon>
        <taxon>Heterobasidion annosum species complex</taxon>
    </lineage>
</organism>
<sequence length="482" mass="54857">DPILQYRPHFAHSLPVQILMTGIILTLVVVLFMHLIFTAQYHWRLAQVNYILQISAVVTLLTSLIATLVLIFRSAISESQQWPFMLSYIAVDIPPLQEKTSSWTTAGIAAWLMMNATTSALIQITHIQFLTLMYPSRLEARLIFILLGPLAIVAAIMQLIPVENSPSVIHIADAVRNVCNATLSLLFTASLFIWGTLVNRKQAWRTDGGTAAFGVGALTLAVISTATTFVFIPTKDQYDWIMPLTWSVMLWQSFLGWWWWVGAGMGVGEVEELLRREEKRKHKRWLKQERRKEQKERAKVLWKDVTDKLTGKPKRRLSIEEDDSNRTLTERTETISTQTQASSAVPANASLWRRAASSSYTALRRGYLVLRQAHIHAARRQAKERAERINEVYSNEGAHELPDREPGVHGWGLGSFGIRELAAGEMITVEDREVSTQQGRSDSEDDREAKQEPQPEGVRGVQSSMWWWGPLRRWRLQDSTVY</sequence>
<evidence type="ECO:0000256" key="1">
    <source>
        <dbReference type="SAM" id="MobiDB-lite"/>
    </source>
</evidence>
<gene>
    <name evidence="3" type="ORF">HETIRDRAFT_237386</name>
</gene>
<keyword evidence="2" id="KW-0812">Transmembrane</keyword>
<feature type="non-terminal residue" evidence="3">
    <location>
        <position position="482"/>
    </location>
</feature>
<name>W4K6G7_HETIT</name>
<reference evidence="3 4" key="1">
    <citation type="journal article" date="2012" name="New Phytol.">
        <title>Insight into trade-off between wood decay and parasitism from the genome of a fungal forest pathogen.</title>
        <authorList>
            <person name="Olson A."/>
            <person name="Aerts A."/>
            <person name="Asiegbu F."/>
            <person name="Belbahri L."/>
            <person name="Bouzid O."/>
            <person name="Broberg A."/>
            <person name="Canback B."/>
            <person name="Coutinho P.M."/>
            <person name="Cullen D."/>
            <person name="Dalman K."/>
            <person name="Deflorio G."/>
            <person name="van Diepen L.T."/>
            <person name="Dunand C."/>
            <person name="Duplessis S."/>
            <person name="Durling M."/>
            <person name="Gonthier P."/>
            <person name="Grimwood J."/>
            <person name="Fossdal C.G."/>
            <person name="Hansson D."/>
            <person name="Henrissat B."/>
            <person name="Hietala A."/>
            <person name="Himmelstrand K."/>
            <person name="Hoffmeister D."/>
            <person name="Hogberg N."/>
            <person name="James T.Y."/>
            <person name="Karlsson M."/>
            <person name="Kohler A."/>
            <person name="Kues U."/>
            <person name="Lee Y.H."/>
            <person name="Lin Y.C."/>
            <person name="Lind M."/>
            <person name="Lindquist E."/>
            <person name="Lombard V."/>
            <person name="Lucas S."/>
            <person name="Lunden K."/>
            <person name="Morin E."/>
            <person name="Murat C."/>
            <person name="Park J."/>
            <person name="Raffaello T."/>
            <person name="Rouze P."/>
            <person name="Salamov A."/>
            <person name="Schmutz J."/>
            <person name="Solheim H."/>
            <person name="Stahlberg J."/>
            <person name="Velez H."/>
            <person name="de Vries R.P."/>
            <person name="Wiebenga A."/>
            <person name="Woodward S."/>
            <person name="Yakovlev I."/>
            <person name="Garbelotto M."/>
            <person name="Martin F."/>
            <person name="Grigoriev I.V."/>
            <person name="Stenlid J."/>
        </authorList>
    </citation>
    <scope>NUCLEOTIDE SEQUENCE [LARGE SCALE GENOMIC DNA]</scope>
    <source>
        <strain evidence="3 4">TC 32-1</strain>
    </source>
</reference>
<dbReference type="RefSeq" id="XP_009546070.1">
    <property type="nucleotide sequence ID" value="XM_009547775.2"/>
</dbReference>
<feature type="transmembrane region" description="Helical" evidence="2">
    <location>
        <begin position="16"/>
        <end position="38"/>
    </location>
</feature>
<feature type="region of interest" description="Disordered" evidence="1">
    <location>
        <begin position="427"/>
        <end position="461"/>
    </location>
</feature>
<dbReference type="Proteomes" id="UP000030671">
    <property type="component" value="Unassembled WGS sequence"/>
</dbReference>
<feature type="transmembrane region" description="Helical" evidence="2">
    <location>
        <begin position="142"/>
        <end position="161"/>
    </location>
</feature>
<feature type="non-terminal residue" evidence="3">
    <location>
        <position position="1"/>
    </location>
</feature>
<feature type="region of interest" description="Disordered" evidence="1">
    <location>
        <begin position="313"/>
        <end position="342"/>
    </location>
</feature>
<evidence type="ECO:0000313" key="4">
    <source>
        <dbReference type="Proteomes" id="UP000030671"/>
    </source>
</evidence>
<feature type="compositionally biased region" description="Basic and acidic residues" evidence="1">
    <location>
        <begin position="324"/>
        <end position="333"/>
    </location>
</feature>
<evidence type="ECO:0000256" key="2">
    <source>
        <dbReference type="SAM" id="Phobius"/>
    </source>
</evidence>
<proteinExistence type="predicted"/>